<evidence type="ECO:0000313" key="1">
    <source>
        <dbReference type="EMBL" id="KUM93598.1"/>
    </source>
</evidence>
<dbReference type="Proteomes" id="UP000054241">
    <property type="component" value="Unassembled WGS sequence"/>
</dbReference>
<dbReference type="AlphaFoldDB" id="A0A101NHV2"/>
<keyword evidence="2" id="KW-1185">Reference proteome</keyword>
<sequence length="475" mass="50000">MPDTAPLELLRRLAAADDASRPALLKHVSETTQRLIDTTGRGMDLTEADLSSLDLRRADLRRATLNRALLHGTRLQEADLSEVTMVCPGMERTNLTGASLRSAYVHALAAQTCVFDGTDLTGLRDATGTLFHGCSMRGAHLDDGHLSGSSFYQCDLSDASMRNMNLQGALISECLLDAATLDGSCVDQLSVTKSSLRDTSLRSVAGHGLALQRLTAADGLVLADAGLPQLRLTGIQAHGWQAAGLKAPDADFTDLAVTAADLSGAQLTGARWLRCTLPQVHLGGASLNNGTMVESSLRGAILTAARGENLHIVESDLSDAEMSTFLGRCLTVRDSSLARANLRHANLYRAMITGDPPRGMSLRRAVLDGATLVQAYFAADLREAGLVGANCAYSRFSQSDLSGARLDGAGMYQSTWVKTVVTGASLTGVKAPVFTDRCPGLAEALKRDGGPAATEFAAFVDSLDAALAKGRKGST</sequence>
<dbReference type="RefSeq" id="WP_079057808.1">
    <property type="nucleotide sequence ID" value="NZ_BNDU01000008.1"/>
</dbReference>
<dbReference type="STRING" id="67285.AQI88_26355"/>
<gene>
    <name evidence="1" type="ORF">AQI88_26355</name>
</gene>
<evidence type="ECO:0008006" key="3">
    <source>
        <dbReference type="Google" id="ProtNLM"/>
    </source>
</evidence>
<dbReference type="SUPFAM" id="SSF141571">
    <property type="entry name" value="Pentapeptide repeat-like"/>
    <property type="match status" value="3"/>
</dbReference>
<name>A0A101NHV2_9ACTN</name>
<comment type="caution">
    <text evidence="1">The sequence shown here is derived from an EMBL/GenBank/DDBJ whole genome shotgun (WGS) entry which is preliminary data.</text>
</comment>
<organism evidence="1 2">
    <name type="scientific">Streptomyces cellostaticus</name>
    <dbReference type="NCBI Taxonomy" id="67285"/>
    <lineage>
        <taxon>Bacteria</taxon>
        <taxon>Bacillati</taxon>
        <taxon>Actinomycetota</taxon>
        <taxon>Actinomycetes</taxon>
        <taxon>Kitasatosporales</taxon>
        <taxon>Streptomycetaceae</taxon>
        <taxon>Streptomyces</taxon>
    </lineage>
</organism>
<proteinExistence type="predicted"/>
<reference evidence="1 2" key="1">
    <citation type="submission" date="2015-10" db="EMBL/GenBank/DDBJ databases">
        <title>Draft genome sequence of Streptomyces cellostaticus DSM 40189, type strain for the species Streptomyces cellostaticus.</title>
        <authorList>
            <person name="Ruckert C."/>
            <person name="Winkler A."/>
            <person name="Kalinowski J."/>
            <person name="Kampfer P."/>
            <person name="Glaeser S."/>
        </authorList>
    </citation>
    <scope>NUCLEOTIDE SEQUENCE [LARGE SCALE GENOMIC DNA]</scope>
    <source>
        <strain evidence="1 2">DSM 40189</strain>
    </source>
</reference>
<dbReference type="Gene3D" id="2.160.20.80">
    <property type="entry name" value="E3 ubiquitin-protein ligase SopA"/>
    <property type="match status" value="4"/>
</dbReference>
<dbReference type="EMBL" id="LMWL01000047">
    <property type="protein sequence ID" value="KUM93598.1"/>
    <property type="molecule type" value="Genomic_DNA"/>
</dbReference>
<dbReference type="PANTHER" id="PTHR14136:SF17">
    <property type="entry name" value="BTB_POZ DOMAIN-CONTAINING PROTEIN KCTD9"/>
    <property type="match status" value="1"/>
</dbReference>
<evidence type="ECO:0000313" key="2">
    <source>
        <dbReference type="Proteomes" id="UP000054241"/>
    </source>
</evidence>
<accession>A0A101NHV2</accession>
<dbReference type="OrthoDB" id="2579959at2"/>
<dbReference type="InterPro" id="IPR051082">
    <property type="entry name" value="Pentapeptide-BTB/POZ_domain"/>
</dbReference>
<dbReference type="Pfam" id="PF00805">
    <property type="entry name" value="Pentapeptide"/>
    <property type="match status" value="4"/>
</dbReference>
<protein>
    <recommendedName>
        <fullName evidence="3">Low-complexity protein</fullName>
    </recommendedName>
</protein>
<dbReference type="InterPro" id="IPR001646">
    <property type="entry name" value="5peptide_repeat"/>
</dbReference>
<dbReference type="PANTHER" id="PTHR14136">
    <property type="entry name" value="BTB_POZ DOMAIN-CONTAINING PROTEIN KCTD9"/>
    <property type="match status" value="1"/>
</dbReference>